<feature type="chain" id="PRO_5042013838" evidence="1">
    <location>
        <begin position="20"/>
        <end position="110"/>
    </location>
</feature>
<feature type="signal peptide" evidence="1">
    <location>
        <begin position="1"/>
        <end position="19"/>
    </location>
</feature>
<evidence type="ECO:0000313" key="2">
    <source>
        <dbReference type="EMBL" id="KAJ7696196.1"/>
    </source>
</evidence>
<keyword evidence="3" id="KW-1185">Reference proteome</keyword>
<dbReference type="Proteomes" id="UP001221757">
    <property type="component" value="Unassembled WGS sequence"/>
</dbReference>
<comment type="caution">
    <text evidence="2">The sequence shown here is derived from an EMBL/GenBank/DDBJ whole genome shotgun (WGS) entry which is preliminary data.</text>
</comment>
<dbReference type="AlphaFoldDB" id="A0AAD7GMK0"/>
<organism evidence="2 3">
    <name type="scientific">Mycena rosella</name>
    <name type="common">Pink bonnet</name>
    <name type="synonym">Agaricus rosellus</name>
    <dbReference type="NCBI Taxonomy" id="1033263"/>
    <lineage>
        <taxon>Eukaryota</taxon>
        <taxon>Fungi</taxon>
        <taxon>Dikarya</taxon>
        <taxon>Basidiomycota</taxon>
        <taxon>Agaricomycotina</taxon>
        <taxon>Agaricomycetes</taxon>
        <taxon>Agaricomycetidae</taxon>
        <taxon>Agaricales</taxon>
        <taxon>Marasmiineae</taxon>
        <taxon>Mycenaceae</taxon>
        <taxon>Mycena</taxon>
    </lineage>
</organism>
<dbReference type="EMBL" id="JARKIE010000035">
    <property type="protein sequence ID" value="KAJ7696196.1"/>
    <property type="molecule type" value="Genomic_DNA"/>
</dbReference>
<name>A0AAD7GMK0_MYCRO</name>
<reference evidence="2" key="1">
    <citation type="submission" date="2023-03" db="EMBL/GenBank/DDBJ databases">
        <title>Massive genome expansion in bonnet fungi (Mycena s.s.) driven by repeated elements and novel gene families across ecological guilds.</title>
        <authorList>
            <consortium name="Lawrence Berkeley National Laboratory"/>
            <person name="Harder C.B."/>
            <person name="Miyauchi S."/>
            <person name="Viragh M."/>
            <person name="Kuo A."/>
            <person name="Thoen E."/>
            <person name="Andreopoulos B."/>
            <person name="Lu D."/>
            <person name="Skrede I."/>
            <person name="Drula E."/>
            <person name="Henrissat B."/>
            <person name="Morin E."/>
            <person name="Kohler A."/>
            <person name="Barry K."/>
            <person name="LaButti K."/>
            <person name="Morin E."/>
            <person name="Salamov A."/>
            <person name="Lipzen A."/>
            <person name="Mereny Z."/>
            <person name="Hegedus B."/>
            <person name="Baldrian P."/>
            <person name="Stursova M."/>
            <person name="Weitz H."/>
            <person name="Taylor A."/>
            <person name="Grigoriev I.V."/>
            <person name="Nagy L.G."/>
            <person name="Martin F."/>
            <person name="Kauserud H."/>
        </authorList>
    </citation>
    <scope>NUCLEOTIDE SEQUENCE</scope>
    <source>
        <strain evidence="2">CBHHK067</strain>
    </source>
</reference>
<evidence type="ECO:0000256" key="1">
    <source>
        <dbReference type="SAM" id="SignalP"/>
    </source>
</evidence>
<evidence type="ECO:0000313" key="3">
    <source>
        <dbReference type="Proteomes" id="UP001221757"/>
    </source>
</evidence>
<gene>
    <name evidence="2" type="ORF">B0H17DRAFT_1130995</name>
</gene>
<keyword evidence="1" id="KW-0732">Signal</keyword>
<protein>
    <submittedName>
        <fullName evidence="2">Uncharacterized protein</fullName>
    </submittedName>
</protein>
<proteinExistence type="predicted"/>
<sequence>MAVMRTSRLLMALLPPAYFWFPPDIRTIVVPSTYRTSKETSLQYHPSYFDCNLNEYQVVQYCGAPQPLVSWRWTQDMRWSLLATGGSADPYELPLDALGHERQNRGTKPA</sequence>
<accession>A0AAD7GMK0</accession>